<dbReference type="Proteomes" id="UP000309215">
    <property type="component" value="Unassembled WGS sequence"/>
</dbReference>
<proteinExistence type="predicted"/>
<dbReference type="AlphaFoldDB" id="A0A4U1IUH5"/>
<dbReference type="RefSeq" id="WP_136934956.1">
    <property type="nucleotide sequence ID" value="NZ_SSMQ01000076.1"/>
</dbReference>
<reference evidence="2 3" key="1">
    <citation type="submission" date="2019-04" db="EMBL/GenBank/DDBJ databases">
        <authorList>
            <person name="Li Y."/>
            <person name="Wang J."/>
        </authorList>
    </citation>
    <scope>NUCLEOTIDE SEQUENCE [LARGE SCALE GENOMIC DNA]</scope>
    <source>
        <strain evidence="2 3">DSM 14668</strain>
    </source>
</reference>
<evidence type="ECO:0000313" key="2">
    <source>
        <dbReference type="EMBL" id="TKC98031.1"/>
    </source>
</evidence>
<feature type="compositionally biased region" description="Low complexity" evidence="1">
    <location>
        <begin position="101"/>
        <end position="116"/>
    </location>
</feature>
<evidence type="ECO:0000313" key="3">
    <source>
        <dbReference type="Proteomes" id="UP000309215"/>
    </source>
</evidence>
<accession>A0A4U1IUH5</accession>
<sequence length="188" mass="20942">MVMSISGSPARRQVRQTGCLPDRSPSPDGPEAEQNHRVEIRLLGVDEARGLLEIEKIEFRLRRGEKTNARNGRNLAPFLRHVEPLVCCLPWKRTTGKRCGSCSSAPASQSRRSRSGKGISAASAAALYIQKLNNRFRTFDGLNLIWWTTFIGPKASGVIALSRLDLVLPLTLITLHRFMRSPFTAQAY</sequence>
<gene>
    <name evidence="2" type="ORF">E8A74_42980</name>
</gene>
<name>A0A4U1IUH5_9BACT</name>
<evidence type="ECO:0000256" key="1">
    <source>
        <dbReference type="SAM" id="MobiDB-lite"/>
    </source>
</evidence>
<comment type="caution">
    <text evidence="2">The sequence shown here is derived from an EMBL/GenBank/DDBJ whole genome shotgun (WGS) entry which is preliminary data.</text>
</comment>
<protein>
    <submittedName>
        <fullName evidence="2">Uncharacterized protein</fullName>
    </submittedName>
</protein>
<organism evidence="2 3">
    <name type="scientific">Polyangium fumosum</name>
    <dbReference type="NCBI Taxonomy" id="889272"/>
    <lineage>
        <taxon>Bacteria</taxon>
        <taxon>Pseudomonadati</taxon>
        <taxon>Myxococcota</taxon>
        <taxon>Polyangia</taxon>
        <taxon>Polyangiales</taxon>
        <taxon>Polyangiaceae</taxon>
        <taxon>Polyangium</taxon>
    </lineage>
</organism>
<feature type="region of interest" description="Disordered" evidence="1">
    <location>
        <begin position="1"/>
        <end position="35"/>
    </location>
</feature>
<keyword evidence="3" id="KW-1185">Reference proteome</keyword>
<feature type="region of interest" description="Disordered" evidence="1">
    <location>
        <begin position="97"/>
        <end position="116"/>
    </location>
</feature>
<dbReference type="EMBL" id="SSMQ01000076">
    <property type="protein sequence ID" value="TKC98031.1"/>
    <property type="molecule type" value="Genomic_DNA"/>
</dbReference>